<evidence type="ECO:0000256" key="1">
    <source>
        <dbReference type="ARBA" id="ARBA00038101"/>
    </source>
</evidence>
<sequence length="421" mass="47075">MTVETLFNTAPELHLISATEVIHSTAQQSSREQRLQALQFLRYQATAHGDIEAKTKLCTIYSQSSHAMAANEREADMWAQSVFDKQLSDALTSCAEYLAHHEPLSDNTVDVILQGSSHGGGTQVAYLAGLLLTRGIGVDRDRTRGMALLEQAAEEQGEAAYELGRLYGDRYTDSLNDISKSIAWYERAVALGQTKAYVDLAYGYYNHNNDNDKERIAAATRYATLGAEQSNDRFCQYILGHLAAVEEDNTDKAIEWLTQSAQQDFAVAIEELASIYMKKQAYKDALHWCTKGSDIPFCQTALGDMYRNGWGVDRDYQKAFQYYQTAASQPEAPNHYAQHMLGEMFLNGEGIPQDTAVAKEWFQIAAAQGYEPARQKLMVLAHEQQQQQHRMSMASNSSSPPPTPQKKPNRWSALSLFGKKK</sequence>
<dbReference type="Pfam" id="PF08238">
    <property type="entry name" value="Sel1"/>
    <property type="match status" value="5"/>
</dbReference>
<dbReference type="SMART" id="SM00671">
    <property type="entry name" value="SEL1"/>
    <property type="match status" value="5"/>
</dbReference>
<organism evidence="3 4">
    <name type="scientific">Lichtheimia ornata</name>
    <dbReference type="NCBI Taxonomy" id="688661"/>
    <lineage>
        <taxon>Eukaryota</taxon>
        <taxon>Fungi</taxon>
        <taxon>Fungi incertae sedis</taxon>
        <taxon>Mucoromycota</taxon>
        <taxon>Mucoromycotina</taxon>
        <taxon>Mucoromycetes</taxon>
        <taxon>Mucorales</taxon>
        <taxon>Lichtheimiaceae</taxon>
        <taxon>Lichtheimia</taxon>
    </lineage>
</organism>
<name>A0AAD7XWW8_9FUNG</name>
<dbReference type="RefSeq" id="XP_058337991.1">
    <property type="nucleotide sequence ID" value="XM_058491267.1"/>
</dbReference>
<gene>
    <name evidence="3" type="ORF">O0I10_011297</name>
</gene>
<accession>A0AAD7XWW8</accession>
<dbReference type="AlphaFoldDB" id="A0AAD7XWW8"/>
<protein>
    <recommendedName>
        <fullName evidence="5">Sel1 repeat family protein</fullName>
    </recommendedName>
</protein>
<dbReference type="InterPro" id="IPR050767">
    <property type="entry name" value="Sel1_AlgK"/>
</dbReference>
<dbReference type="InterPro" id="IPR011990">
    <property type="entry name" value="TPR-like_helical_dom_sf"/>
</dbReference>
<feature type="region of interest" description="Disordered" evidence="2">
    <location>
        <begin position="382"/>
        <end position="421"/>
    </location>
</feature>
<dbReference type="Gene3D" id="1.25.40.10">
    <property type="entry name" value="Tetratricopeptide repeat domain"/>
    <property type="match status" value="2"/>
</dbReference>
<evidence type="ECO:0000313" key="3">
    <source>
        <dbReference type="EMBL" id="KAJ8653077.1"/>
    </source>
</evidence>
<evidence type="ECO:0000256" key="2">
    <source>
        <dbReference type="SAM" id="MobiDB-lite"/>
    </source>
</evidence>
<dbReference type="PANTHER" id="PTHR11102:SF160">
    <property type="entry name" value="ERAD-ASSOCIATED E3 UBIQUITIN-PROTEIN LIGASE COMPONENT HRD3"/>
    <property type="match status" value="1"/>
</dbReference>
<dbReference type="PANTHER" id="PTHR11102">
    <property type="entry name" value="SEL-1-LIKE PROTEIN"/>
    <property type="match status" value="1"/>
</dbReference>
<keyword evidence="4" id="KW-1185">Reference proteome</keyword>
<dbReference type="EMBL" id="JARTCD010000086">
    <property type="protein sequence ID" value="KAJ8653077.1"/>
    <property type="molecule type" value="Genomic_DNA"/>
</dbReference>
<evidence type="ECO:0000313" key="4">
    <source>
        <dbReference type="Proteomes" id="UP001234581"/>
    </source>
</evidence>
<dbReference type="GeneID" id="83218698"/>
<comment type="similarity">
    <text evidence="1">Belongs to the sel-1 family.</text>
</comment>
<dbReference type="Proteomes" id="UP001234581">
    <property type="component" value="Unassembled WGS sequence"/>
</dbReference>
<evidence type="ECO:0008006" key="5">
    <source>
        <dbReference type="Google" id="ProtNLM"/>
    </source>
</evidence>
<proteinExistence type="inferred from homology"/>
<dbReference type="InterPro" id="IPR006597">
    <property type="entry name" value="Sel1-like"/>
</dbReference>
<comment type="caution">
    <text evidence="3">The sequence shown here is derived from an EMBL/GenBank/DDBJ whole genome shotgun (WGS) entry which is preliminary data.</text>
</comment>
<dbReference type="SUPFAM" id="SSF81901">
    <property type="entry name" value="HCP-like"/>
    <property type="match status" value="2"/>
</dbReference>
<reference evidence="3 4" key="1">
    <citation type="submission" date="2023-03" db="EMBL/GenBank/DDBJ databases">
        <title>Genome sequence of Lichtheimia ornata CBS 291.66.</title>
        <authorList>
            <person name="Mohabir J.T."/>
            <person name="Shea T.P."/>
            <person name="Kurbessoian T."/>
            <person name="Berby B."/>
            <person name="Fontaine J."/>
            <person name="Livny J."/>
            <person name="Gnirke A."/>
            <person name="Stajich J.E."/>
            <person name="Cuomo C.A."/>
        </authorList>
    </citation>
    <scope>NUCLEOTIDE SEQUENCE [LARGE SCALE GENOMIC DNA]</scope>
    <source>
        <strain evidence="3">CBS 291.66</strain>
    </source>
</reference>